<dbReference type="NCBIfam" id="TIGR00847">
    <property type="entry name" value="ccoS"/>
    <property type="match status" value="1"/>
</dbReference>
<comment type="caution">
    <text evidence="2">The sequence shown here is derived from an EMBL/GenBank/DDBJ whole genome shotgun (WGS) entry which is preliminary data.</text>
</comment>
<dbReference type="PANTHER" id="PTHR41532:SF1">
    <property type="entry name" value="FIXS PROTEIN"/>
    <property type="match status" value="1"/>
</dbReference>
<protein>
    <submittedName>
        <fullName evidence="2">Cytochrome oxidase maturation protein cbb3-type</fullName>
    </submittedName>
</protein>
<dbReference type="AlphaFoldDB" id="A0A5C6AC21"/>
<evidence type="ECO:0000313" key="2">
    <source>
        <dbReference type="EMBL" id="TWT97564.1"/>
    </source>
</evidence>
<dbReference type="InterPro" id="IPR004714">
    <property type="entry name" value="Cyt_oxidase_maturation_cbb3"/>
</dbReference>
<dbReference type="PANTHER" id="PTHR41532">
    <property type="entry name" value="FIXS PROTEIN"/>
    <property type="match status" value="1"/>
</dbReference>
<feature type="signal peptide" evidence="1">
    <location>
        <begin position="1"/>
        <end position="20"/>
    </location>
</feature>
<keyword evidence="1" id="KW-0732">Signal</keyword>
<dbReference type="OrthoDB" id="9802763at2"/>
<dbReference type="EMBL" id="SJPR01000002">
    <property type="protein sequence ID" value="TWT97564.1"/>
    <property type="molecule type" value="Genomic_DNA"/>
</dbReference>
<dbReference type="RefSeq" id="WP_146444495.1">
    <property type="nucleotide sequence ID" value="NZ_SJPR01000002.1"/>
</dbReference>
<dbReference type="Proteomes" id="UP000317421">
    <property type="component" value="Unassembled WGS sequence"/>
</dbReference>
<feature type="chain" id="PRO_5022869852" evidence="1">
    <location>
        <begin position="21"/>
        <end position="55"/>
    </location>
</feature>
<keyword evidence="3" id="KW-1185">Reference proteome</keyword>
<accession>A0A5C6AC21</accession>
<dbReference type="Pfam" id="PF03597">
    <property type="entry name" value="FixS"/>
    <property type="match status" value="1"/>
</dbReference>
<name>A0A5C6AC21_9BACT</name>
<gene>
    <name evidence="2" type="ORF">Pla108_17160</name>
</gene>
<organism evidence="2 3">
    <name type="scientific">Botrimarina colliarenosi</name>
    <dbReference type="NCBI Taxonomy" id="2528001"/>
    <lineage>
        <taxon>Bacteria</taxon>
        <taxon>Pseudomonadati</taxon>
        <taxon>Planctomycetota</taxon>
        <taxon>Planctomycetia</taxon>
        <taxon>Pirellulales</taxon>
        <taxon>Lacipirellulaceae</taxon>
        <taxon>Botrimarina</taxon>
    </lineage>
</organism>
<evidence type="ECO:0000256" key="1">
    <source>
        <dbReference type="SAM" id="SignalP"/>
    </source>
</evidence>
<sequence precursor="true">MSVVFVMAPVALLLAATAVAAFIWATRDGQFDDTETPAHRMLFDEVDKQGQPPKP</sequence>
<reference evidence="2 3" key="1">
    <citation type="submission" date="2019-02" db="EMBL/GenBank/DDBJ databases">
        <title>Deep-cultivation of Planctomycetes and their phenomic and genomic characterization uncovers novel biology.</title>
        <authorList>
            <person name="Wiegand S."/>
            <person name="Jogler M."/>
            <person name="Boedeker C."/>
            <person name="Pinto D."/>
            <person name="Vollmers J."/>
            <person name="Rivas-Marin E."/>
            <person name="Kohn T."/>
            <person name="Peeters S.H."/>
            <person name="Heuer A."/>
            <person name="Rast P."/>
            <person name="Oberbeckmann S."/>
            <person name="Bunk B."/>
            <person name="Jeske O."/>
            <person name="Meyerdierks A."/>
            <person name="Storesund J.E."/>
            <person name="Kallscheuer N."/>
            <person name="Luecker S."/>
            <person name="Lage O.M."/>
            <person name="Pohl T."/>
            <person name="Merkel B.J."/>
            <person name="Hornburger P."/>
            <person name="Mueller R.-W."/>
            <person name="Bruemmer F."/>
            <person name="Labrenz M."/>
            <person name="Spormann A.M."/>
            <person name="Op Den Camp H."/>
            <person name="Overmann J."/>
            <person name="Amann R."/>
            <person name="Jetten M.S.M."/>
            <person name="Mascher T."/>
            <person name="Medema M.H."/>
            <person name="Devos D.P."/>
            <person name="Kaster A.-K."/>
            <person name="Ovreas L."/>
            <person name="Rohde M."/>
            <person name="Galperin M.Y."/>
            <person name="Jogler C."/>
        </authorList>
    </citation>
    <scope>NUCLEOTIDE SEQUENCE [LARGE SCALE GENOMIC DNA]</scope>
    <source>
        <strain evidence="2 3">Pla108</strain>
    </source>
</reference>
<evidence type="ECO:0000313" key="3">
    <source>
        <dbReference type="Proteomes" id="UP000317421"/>
    </source>
</evidence>
<proteinExistence type="predicted"/>